<feature type="domain" description="C2H2-type" evidence="8">
    <location>
        <begin position="303"/>
        <end position="334"/>
    </location>
</feature>
<dbReference type="SMART" id="SM00355">
    <property type="entry name" value="ZnF_C2H2"/>
    <property type="match status" value="3"/>
</dbReference>
<dbReference type="EMBL" id="KZ678142">
    <property type="protein sequence ID" value="PSN62181.1"/>
    <property type="molecule type" value="Genomic_DNA"/>
</dbReference>
<evidence type="ECO:0000256" key="4">
    <source>
        <dbReference type="ARBA" id="ARBA00022833"/>
    </source>
</evidence>
<dbReference type="SUPFAM" id="SSF57667">
    <property type="entry name" value="beta-beta-alpha zinc fingers"/>
    <property type="match status" value="1"/>
</dbReference>
<protein>
    <recommendedName>
        <fullName evidence="5">C2H2 type master regulator of conidiophore development brlA</fullName>
    </recommendedName>
</protein>
<keyword evidence="1" id="KW-0479">Metal-binding</keyword>
<evidence type="ECO:0000259" key="8">
    <source>
        <dbReference type="PROSITE" id="PS50157"/>
    </source>
</evidence>
<dbReference type="PANTHER" id="PTHR14003:SF19">
    <property type="entry name" value="YY2 TRANSCRIPTION FACTOR"/>
    <property type="match status" value="1"/>
</dbReference>
<reference evidence="9 10" key="1">
    <citation type="journal article" date="2018" name="Front. Microbiol.">
        <title>Genome-Wide Analysis of Corynespora cassiicola Leaf Fall Disease Putative Effectors.</title>
        <authorList>
            <person name="Lopez D."/>
            <person name="Ribeiro S."/>
            <person name="Label P."/>
            <person name="Fumanal B."/>
            <person name="Venisse J.S."/>
            <person name="Kohler A."/>
            <person name="de Oliveira R.R."/>
            <person name="Labutti K."/>
            <person name="Lipzen A."/>
            <person name="Lail K."/>
            <person name="Bauer D."/>
            <person name="Ohm R.A."/>
            <person name="Barry K.W."/>
            <person name="Spatafora J."/>
            <person name="Grigoriev I.V."/>
            <person name="Martin F.M."/>
            <person name="Pujade-Renaud V."/>
        </authorList>
    </citation>
    <scope>NUCLEOTIDE SEQUENCE [LARGE SCALE GENOMIC DNA]</scope>
    <source>
        <strain evidence="9 10">Philippines</strain>
    </source>
</reference>
<evidence type="ECO:0000313" key="10">
    <source>
        <dbReference type="Proteomes" id="UP000240883"/>
    </source>
</evidence>
<name>A0A2T2N9P1_CORCC</name>
<dbReference type="Gene3D" id="3.30.160.60">
    <property type="entry name" value="Classic Zinc Finger"/>
    <property type="match status" value="1"/>
</dbReference>
<proteinExistence type="predicted"/>
<dbReference type="GO" id="GO:0005667">
    <property type="term" value="C:transcription regulator complex"/>
    <property type="evidence" value="ECO:0007669"/>
    <property type="project" value="TreeGrafter"/>
</dbReference>
<dbReference type="GO" id="GO:0000981">
    <property type="term" value="F:DNA-binding transcription factor activity, RNA polymerase II-specific"/>
    <property type="evidence" value="ECO:0007669"/>
    <property type="project" value="TreeGrafter"/>
</dbReference>
<keyword evidence="10" id="KW-1185">Reference proteome</keyword>
<keyword evidence="3 6" id="KW-0863">Zinc-finger</keyword>
<evidence type="ECO:0000256" key="2">
    <source>
        <dbReference type="ARBA" id="ARBA00022737"/>
    </source>
</evidence>
<dbReference type="GO" id="GO:0000785">
    <property type="term" value="C:chromatin"/>
    <property type="evidence" value="ECO:0007669"/>
    <property type="project" value="TreeGrafter"/>
</dbReference>
<dbReference type="OrthoDB" id="6910977at2759"/>
<feature type="domain" description="C2H2-type" evidence="8">
    <location>
        <begin position="272"/>
        <end position="302"/>
    </location>
</feature>
<dbReference type="STRING" id="1448308.A0A2T2N9P1"/>
<evidence type="ECO:0000256" key="7">
    <source>
        <dbReference type="SAM" id="MobiDB-lite"/>
    </source>
</evidence>
<gene>
    <name evidence="9" type="ORF">BS50DRAFT_578034</name>
</gene>
<dbReference type="Pfam" id="PF00096">
    <property type="entry name" value="zf-C2H2"/>
    <property type="match status" value="2"/>
</dbReference>
<dbReference type="PROSITE" id="PS00028">
    <property type="entry name" value="ZINC_FINGER_C2H2_1"/>
    <property type="match status" value="2"/>
</dbReference>
<dbReference type="GO" id="GO:0008270">
    <property type="term" value="F:zinc ion binding"/>
    <property type="evidence" value="ECO:0007669"/>
    <property type="project" value="UniProtKB-KW"/>
</dbReference>
<feature type="domain" description="C2H2-type" evidence="8">
    <location>
        <begin position="242"/>
        <end position="269"/>
    </location>
</feature>
<feature type="region of interest" description="Disordered" evidence="7">
    <location>
        <begin position="24"/>
        <end position="43"/>
    </location>
</feature>
<evidence type="ECO:0000256" key="3">
    <source>
        <dbReference type="ARBA" id="ARBA00022771"/>
    </source>
</evidence>
<accession>A0A2T2N9P1</accession>
<keyword evidence="4" id="KW-0862">Zinc</keyword>
<evidence type="ECO:0000256" key="5">
    <source>
        <dbReference type="ARBA" id="ARBA00044085"/>
    </source>
</evidence>
<dbReference type="AlphaFoldDB" id="A0A2T2N9P1"/>
<dbReference type="PANTHER" id="PTHR14003">
    <property type="entry name" value="TRANSCRIPTIONAL REPRESSOR PROTEIN YY"/>
    <property type="match status" value="1"/>
</dbReference>
<dbReference type="InterPro" id="IPR013087">
    <property type="entry name" value="Znf_C2H2_type"/>
</dbReference>
<evidence type="ECO:0000256" key="1">
    <source>
        <dbReference type="ARBA" id="ARBA00022723"/>
    </source>
</evidence>
<dbReference type="GO" id="GO:0000978">
    <property type="term" value="F:RNA polymerase II cis-regulatory region sequence-specific DNA binding"/>
    <property type="evidence" value="ECO:0007669"/>
    <property type="project" value="TreeGrafter"/>
</dbReference>
<evidence type="ECO:0000313" key="9">
    <source>
        <dbReference type="EMBL" id="PSN62181.1"/>
    </source>
</evidence>
<dbReference type="InterPro" id="IPR036236">
    <property type="entry name" value="Znf_C2H2_sf"/>
</dbReference>
<sequence length="383" mass="43749">MSSRDQPTPPFNSPYQQVVKANTLLHSPAYPSPARSDTEPSKYPADGLGLYNYAPAYPTTQAPNTAVLYPPSPQPTEAWAHLSTGASPLMTDAIVDPWTSGAYDHPVSRSPLPWAPHHSSHRSSLSSTREMSIFSRDGSEHTFPHVKLENGAEYYTEDDASPAMRQAPMTVAPERLTTGIFPYDHPYTSPPLPKFEAQPAELYEDIGLYERSSESPSLKDDSGITPRQRIRKTPTTRENANHICEKCGKMFQRAYNHKTHLETHNPSRKKEHICYYEDCKRPFVRKTDLERHLNSVHYKKRDFYCKKCDSRFARKDTLRRHEEDGCQRRNDIQPDCMLARTRSTMRRPGAPLPYFQSPRPDMYDSRTPPLFRDDNFPGTPCGF</sequence>
<organism evidence="9 10">
    <name type="scientific">Corynespora cassiicola Philippines</name>
    <dbReference type="NCBI Taxonomy" id="1448308"/>
    <lineage>
        <taxon>Eukaryota</taxon>
        <taxon>Fungi</taxon>
        <taxon>Dikarya</taxon>
        <taxon>Ascomycota</taxon>
        <taxon>Pezizomycotina</taxon>
        <taxon>Dothideomycetes</taxon>
        <taxon>Pleosporomycetidae</taxon>
        <taxon>Pleosporales</taxon>
        <taxon>Corynesporascaceae</taxon>
        <taxon>Corynespora</taxon>
    </lineage>
</organism>
<evidence type="ECO:0000256" key="6">
    <source>
        <dbReference type="PROSITE-ProRule" id="PRU00042"/>
    </source>
</evidence>
<keyword evidence="2" id="KW-0677">Repeat</keyword>
<dbReference type="Proteomes" id="UP000240883">
    <property type="component" value="Unassembled WGS sequence"/>
</dbReference>
<dbReference type="PROSITE" id="PS50157">
    <property type="entry name" value="ZINC_FINGER_C2H2_2"/>
    <property type="match status" value="3"/>
</dbReference>